<comment type="caution">
    <text evidence="2">The sequence shown here is derived from an EMBL/GenBank/DDBJ whole genome shotgun (WGS) entry which is preliminary data.</text>
</comment>
<dbReference type="PANTHER" id="PTHR39162:SF1">
    <property type="entry name" value="SPORULATION PROTEIN YTFJ"/>
    <property type="match status" value="1"/>
</dbReference>
<sequence length="170" mass="17532">MAEHPIQGLMKTAMENIKEMVDVNTIVGDPVETPDGSVIMPISKVGFGFAAGGSEFAVEAEEERNNAGRTDAHNAHVSLPFGGGSGGGVSITPIAFLVVGKHGVKVVPLDNQTHLYERLIDSAPQVVDKIQSMLKTNKNASGTQSGMGGAGGMSGSNGTTIITDETNVIV</sequence>
<evidence type="ECO:0000313" key="3">
    <source>
        <dbReference type="Proteomes" id="UP000247476"/>
    </source>
</evidence>
<dbReference type="RefSeq" id="WP_110839987.1">
    <property type="nucleotide sequence ID" value="NZ_QJVJ01000004.1"/>
</dbReference>
<name>A0A2V5K832_9BACL</name>
<dbReference type="PIRSF" id="PIRSF021377">
    <property type="entry name" value="YtfJ"/>
    <property type="match status" value="1"/>
</dbReference>
<dbReference type="Proteomes" id="UP000247476">
    <property type="component" value="Unassembled WGS sequence"/>
</dbReference>
<evidence type="ECO:0000256" key="1">
    <source>
        <dbReference type="SAM" id="MobiDB-lite"/>
    </source>
</evidence>
<dbReference type="Pfam" id="PF09579">
    <property type="entry name" value="Spore_YtfJ"/>
    <property type="match status" value="1"/>
</dbReference>
<gene>
    <name evidence="2" type="primary">ytfJ</name>
    <name evidence="2" type="ORF">DLM86_10645</name>
</gene>
<feature type="region of interest" description="Disordered" evidence="1">
    <location>
        <begin position="139"/>
        <end position="158"/>
    </location>
</feature>
<keyword evidence="3" id="KW-1185">Reference proteome</keyword>
<proteinExistence type="predicted"/>
<protein>
    <submittedName>
        <fullName evidence="2">Sporulation protein YtfJ</fullName>
    </submittedName>
</protein>
<evidence type="ECO:0000313" key="2">
    <source>
        <dbReference type="EMBL" id="PYI54992.1"/>
    </source>
</evidence>
<dbReference type="OrthoDB" id="9796262at2"/>
<dbReference type="EMBL" id="QJVJ01000004">
    <property type="protein sequence ID" value="PYI54992.1"/>
    <property type="molecule type" value="Genomic_DNA"/>
</dbReference>
<feature type="compositionally biased region" description="Gly residues" evidence="1">
    <location>
        <begin position="145"/>
        <end position="155"/>
    </location>
</feature>
<dbReference type="PANTHER" id="PTHR39162">
    <property type="entry name" value="GLL3345 PROTEIN"/>
    <property type="match status" value="1"/>
</dbReference>
<reference evidence="2 3" key="1">
    <citation type="submission" date="2018-05" db="EMBL/GenBank/DDBJ databases">
        <title>Paenibacillus flagellatus sp. nov., isolated from selenium mineral soil.</title>
        <authorList>
            <person name="Dai X."/>
        </authorList>
    </citation>
    <scope>NUCLEOTIDE SEQUENCE [LARGE SCALE GENOMIC DNA]</scope>
    <source>
        <strain evidence="2 3">DXL2</strain>
    </source>
</reference>
<dbReference type="NCBIfam" id="TIGR02874">
    <property type="entry name" value="spore_ytfJ"/>
    <property type="match status" value="1"/>
</dbReference>
<dbReference type="InterPro" id="IPR014229">
    <property type="entry name" value="Spore_YtfJ"/>
</dbReference>
<organism evidence="2 3">
    <name type="scientific">Paenibacillus flagellatus</name>
    <dbReference type="NCBI Taxonomy" id="2211139"/>
    <lineage>
        <taxon>Bacteria</taxon>
        <taxon>Bacillati</taxon>
        <taxon>Bacillota</taxon>
        <taxon>Bacilli</taxon>
        <taxon>Bacillales</taxon>
        <taxon>Paenibacillaceae</taxon>
        <taxon>Paenibacillus</taxon>
    </lineage>
</organism>
<dbReference type="AlphaFoldDB" id="A0A2V5K832"/>
<accession>A0A2V5K832</accession>